<dbReference type="InterPro" id="IPR014284">
    <property type="entry name" value="RNA_pol_sigma-70_dom"/>
</dbReference>
<dbReference type="PANTHER" id="PTHR43133">
    <property type="entry name" value="RNA POLYMERASE ECF-TYPE SIGMA FACTO"/>
    <property type="match status" value="1"/>
</dbReference>
<sequence length="204" mass="23987">MENLLFMQRLPLYTHPIRKGGHHLELIERIKAKEENALRELMEQYGDLLLRTACLLVRDRQTAEEVVQDAFVQAYNKIDQLDDPSKLRPWLIRIAVNGCRMRQRTWSWRHIFPGGGAGELPLDADSFSTGADEDFITQWKKEHLAAAVRSLDYRYRESIVLYYFDELNVREIAELLETNENTIKSRLSRGRTLLKKTIEEEERL</sequence>
<name>A0ABQ2L5L4_9BACL</name>
<dbReference type="InterPro" id="IPR013324">
    <property type="entry name" value="RNA_pol_sigma_r3/r4-like"/>
</dbReference>
<dbReference type="InterPro" id="IPR013249">
    <property type="entry name" value="RNA_pol_sigma70_r4_t2"/>
</dbReference>
<accession>A0ABQ2L5L4</accession>
<organism evidence="10 11">
    <name type="scientific">Saccharibacillus kuerlensis</name>
    <dbReference type="NCBI Taxonomy" id="459527"/>
    <lineage>
        <taxon>Bacteria</taxon>
        <taxon>Bacillati</taxon>
        <taxon>Bacillota</taxon>
        <taxon>Bacilli</taxon>
        <taxon>Bacillales</taxon>
        <taxon>Paenibacillaceae</taxon>
        <taxon>Saccharibacillus</taxon>
    </lineage>
</organism>
<protein>
    <recommendedName>
        <fullName evidence="6">RNA polymerase sigma factor</fullName>
    </recommendedName>
</protein>
<evidence type="ECO:0000256" key="1">
    <source>
        <dbReference type="ARBA" id="ARBA00010641"/>
    </source>
</evidence>
<dbReference type="EMBL" id="BMLN01000008">
    <property type="protein sequence ID" value="GGO03905.1"/>
    <property type="molecule type" value="Genomic_DNA"/>
</dbReference>
<evidence type="ECO:0000259" key="9">
    <source>
        <dbReference type="Pfam" id="PF08281"/>
    </source>
</evidence>
<feature type="domain" description="RNA polymerase sigma factor 70 region 4 type 2" evidence="9">
    <location>
        <begin position="144"/>
        <end position="193"/>
    </location>
</feature>
<evidence type="ECO:0000256" key="5">
    <source>
        <dbReference type="ARBA" id="ARBA00023163"/>
    </source>
</evidence>
<feature type="domain" description="RNA polymerase sigma-70 region 2" evidence="8">
    <location>
        <begin position="41"/>
        <end position="105"/>
    </location>
</feature>
<evidence type="ECO:0000313" key="10">
    <source>
        <dbReference type="EMBL" id="GGO03905.1"/>
    </source>
</evidence>
<dbReference type="Gene3D" id="1.10.1740.10">
    <property type="match status" value="1"/>
</dbReference>
<keyword evidence="4 6" id="KW-0238">DNA-binding</keyword>
<evidence type="ECO:0000256" key="7">
    <source>
        <dbReference type="SAM" id="Coils"/>
    </source>
</evidence>
<feature type="coiled-coil region" evidence="7">
    <location>
        <begin position="24"/>
        <end position="51"/>
    </location>
</feature>
<dbReference type="Gene3D" id="1.10.10.10">
    <property type="entry name" value="Winged helix-like DNA-binding domain superfamily/Winged helix DNA-binding domain"/>
    <property type="match status" value="1"/>
</dbReference>
<keyword evidence="5 6" id="KW-0804">Transcription</keyword>
<dbReference type="SUPFAM" id="SSF88659">
    <property type="entry name" value="Sigma3 and sigma4 domains of RNA polymerase sigma factors"/>
    <property type="match status" value="1"/>
</dbReference>
<comment type="caution">
    <text evidence="10">The sequence shown here is derived from an EMBL/GenBank/DDBJ whole genome shotgun (WGS) entry which is preliminary data.</text>
</comment>
<comment type="similarity">
    <text evidence="1 6">Belongs to the sigma-70 factor family. ECF subfamily.</text>
</comment>
<dbReference type="CDD" id="cd06171">
    <property type="entry name" value="Sigma70_r4"/>
    <property type="match status" value="1"/>
</dbReference>
<dbReference type="SUPFAM" id="SSF88946">
    <property type="entry name" value="Sigma2 domain of RNA polymerase sigma factors"/>
    <property type="match status" value="1"/>
</dbReference>
<dbReference type="PROSITE" id="PS01063">
    <property type="entry name" value="SIGMA70_ECF"/>
    <property type="match status" value="1"/>
</dbReference>
<evidence type="ECO:0000256" key="3">
    <source>
        <dbReference type="ARBA" id="ARBA00023082"/>
    </source>
</evidence>
<dbReference type="Proteomes" id="UP000606653">
    <property type="component" value="Unassembled WGS sequence"/>
</dbReference>
<dbReference type="Pfam" id="PF08281">
    <property type="entry name" value="Sigma70_r4_2"/>
    <property type="match status" value="1"/>
</dbReference>
<keyword evidence="2 6" id="KW-0805">Transcription regulation</keyword>
<evidence type="ECO:0000313" key="11">
    <source>
        <dbReference type="Proteomes" id="UP000606653"/>
    </source>
</evidence>
<dbReference type="InterPro" id="IPR036388">
    <property type="entry name" value="WH-like_DNA-bd_sf"/>
</dbReference>
<reference evidence="11" key="1">
    <citation type="journal article" date="2019" name="Int. J. Syst. Evol. Microbiol.">
        <title>The Global Catalogue of Microorganisms (GCM) 10K type strain sequencing project: providing services to taxonomists for standard genome sequencing and annotation.</title>
        <authorList>
            <consortium name="The Broad Institute Genomics Platform"/>
            <consortium name="The Broad Institute Genome Sequencing Center for Infectious Disease"/>
            <person name="Wu L."/>
            <person name="Ma J."/>
        </authorList>
    </citation>
    <scope>NUCLEOTIDE SEQUENCE [LARGE SCALE GENOMIC DNA]</scope>
    <source>
        <strain evidence="11">CGMCC 1.6964</strain>
    </source>
</reference>
<keyword evidence="11" id="KW-1185">Reference proteome</keyword>
<evidence type="ECO:0000256" key="2">
    <source>
        <dbReference type="ARBA" id="ARBA00023015"/>
    </source>
</evidence>
<proteinExistence type="inferred from homology"/>
<dbReference type="PANTHER" id="PTHR43133:SF60">
    <property type="entry name" value="RNA POLYMERASE SIGMA FACTOR SIGV"/>
    <property type="match status" value="1"/>
</dbReference>
<dbReference type="InterPro" id="IPR000838">
    <property type="entry name" value="RNA_pol_sigma70_ECF_CS"/>
</dbReference>
<evidence type="ECO:0000259" key="8">
    <source>
        <dbReference type="Pfam" id="PF04542"/>
    </source>
</evidence>
<dbReference type="InterPro" id="IPR039425">
    <property type="entry name" value="RNA_pol_sigma-70-like"/>
</dbReference>
<keyword evidence="7" id="KW-0175">Coiled coil</keyword>
<evidence type="ECO:0000256" key="6">
    <source>
        <dbReference type="RuleBase" id="RU000716"/>
    </source>
</evidence>
<dbReference type="NCBIfam" id="TIGR02937">
    <property type="entry name" value="sigma70-ECF"/>
    <property type="match status" value="1"/>
</dbReference>
<keyword evidence="3 6" id="KW-0731">Sigma factor</keyword>
<evidence type="ECO:0000256" key="4">
    <source>
        <dbReference type="ARBA" id="ARBA00023125"/>
    </source>
</evidence>
<dbReference type="Pfam" id="PF04542">
    <property type="entry name" value="Sigma70_r2"/>
    <property type="match status" value="1"/>
</dbReference>
<dbReference type="InterPro" id="IPR007627">
    <property type="entry name" value="RNA_pol_sigma70_r2"/>
</dbReference>
<dbReference type="InterPro" id="IPR013325">
    <property type="entry name" value="RNA_pol_sigma_r2"/>
</dbReference>
<gene>
    <name evidence="10" type="ORF">GCM10010969_28570</name>
</gene>